<dbReference type="CDD" id="cd14727">
    <property type="entry name" value="ChanN-like"/>
    <property type="match status" value="1"/>
</dbReference>
<accession>A0A7J7IER1</accession>
<dbReference type="Gene3D" id="3.40.50.11550">
    <property type="match status" value="1"/>
</dbReference>
<dbReference type="AlphaFoldDB" id="A0A7J7IER1"/>
<protein>
    <recommendedName>
        <fullName evidence="1">Haem-binding uptake Tiki superfamily ChaN domain-containing protein</fullName>
    </recommendedName>
</protein>
<sequence>MFAQGNVLNGLKAPEGFACGTSFVPGRLKRPPKRANLFRLRSSNREPHESGATSLSSVVNRLSRRTFLQLLGGSLLAINAPLPVSAALSKVAESSSVPHEHQTSPSWSTSFKAKSLDAIYRLTPNKSETSVLSVDEEACLDALAQNADLVLIGDHPRSQTDHAMEARIVAAMALRVAPSQDYSSEKSLLSVAIDAFEQHHQNLLDDYIHGRIQEEELYERSQWDERCVWPYERYLNLLRTCRSLGTRLIALNMQSVHRRALEKQGIQYLREDDAVRRLYFPDHERICDDLMLYTASPAYRLYASQVLEPHFASLQRHGFLGTDVSYTKFAEAALVQDAAMANLLRRQLESNKRRPANQARRCRLLACCELPHVAFGHGVRGLLEIRKYSEILHRAAGEGSDAFAGATQRVRARDEPIPMMNAQDTSSPEETALCVQTLLLNPTIADAGSRALTGKESRDWLLGKSPRRLRLELSRSMLEEIPPTQAAGHPSIRLFEAKPTLLHADSESNGAQGTDGPYLSTESTSPVGPLLLCDYLWISASKKGRIRV</sequence>
<gene>
    <name evidence="2" type="ORF">F1559_001230</name>
</gene>
<reference evidence="2 3" key="1">
    <citation type="journal article" date="2020" name="J. Phycol.">
        <title>Comparative genome analysis reveals Cyanidiococcus gen. nov., a new extremophilic red algal genus sister to Cyanidioschyzon (Cyanidioschyzonaceae, Rhodophyta).</title>
        <authorList>
            <person name="Liu S.-L."/>
            <person name="Chiang Y.-R."/>
            <person name="Yoon H.S."/>
            <person name="Fu H.-Y."/>
        </authorList>
    </citation>
    <scope>NUCLEOTIDE SEQUENCE [LARGE SCALE GENOMIC DNA]</scope>
    <source>
        <strain evidence="2 3">THAL066</strain>
    </source>
</reference>
<dbReference type="SUPFAM" id="SSF159501">
    <property type="entry name" value="EreA/ChaN-like"/>
    <property type="match status" value="1"/>
</dbReference>
<keyword evidence="3" id="KW-1185">Reference proteome</keyword>
<feature type="domain" description="Haem-binding uptake Tiki superfamily ChaN" evidence="1">
    <location>
        <begin position="144"/>
        <end position="354"/>
    </location>
</feature>
<evidence type="ECO:0000259" key="1">
    <source>
        <dbReference type="Pfam" id="PF04187"/>
    </source>
</evidence>
<dbReference type="Pfam" id="PF04187">
    <property type="entry name" value="Cofac_haem_bdg"/>
    <property type="match status" value="1"/>
</dbReference>
<name>A0A7J7IER1_9RHOD</name>
<comment type="caution">
    <text evidence="2">The sequence shown here is derived from an EMBL/GenBank/DDBJ whole genome shotgun (WGS) entry which is preliminary data.</text>
</comment>
<dbReference type="InterPro" id="IPR007314">
    <property type="entry name" value="Cofac_haem-bd_dom"/>
</dbReference>
<proteinExistence type="predicted"/>
<dbReference type="OrthoDB" id="206244at2759"/>
<dbReference type="EMBL" id="VWRR01000015">
    <property type="protein sequence ID" value="KAF6001220.1"/>
    <property type="molecule type" value="Genomic_DNA"/>
</dbReference>
<dbReference type="Proteomes" id="UP000530660">
    <property type="component" value="Unassembled WGS sequence"/>
</dbReference>
<organism evidence="2 3">
    <name type="scientific">Cyanidiococcus yangmingshanensis</name>
    <dbReference type="NCBI Taxonomy" id="2690220"/>
    <lineage>
        <taxon>Eukaryota</taxon>
        <taxon>Rhodophyta</taxon>
        <taxon>Bangiophyceae</taxon>
        <taxon>Cyanidiales</taxon>
        <taxon>Cyanidiaceae</taxon>
        <taxon>Cyanidiococcus</taxon>
    </lineage>
</organism>
<evidence type="ECO:0000313" key="2">
    <source>
        <dbReference type="EMBL" id="KAF6001220.1"/>
    </source>
</evidence>
<evidence type="ECO:0000313" key="3">
    <source>
        <dbReference type="Proteomes" id="UP000530660"/>
    </source>
</evidence>